<feature type="region of interest" description="Disordered" evidence="1">
    <location>
        <begin position="19"/>
        <end position="49"/>
    </location>
</feature>
<sequence length="49" mass="5457">LPSEKSDWNTINGFCDVVSDQKSKSGAPSMKKERTKKPKRSLVMTSMPT</sequence>
<evidence type="ECO:0000313" key="3">
    <source>
        <dbReference type="Proteomes" id="UP001066276"/>
    </source>
</evidence>
<keyword evidence="3" id="KW-1185">Reference proteome</keyword>
<organism evidence="2 3">
    <name type="scientific">Pleurodeles waltl</name>
    <name type="common">Iberian ribbed newt</name>
    <dbReference type="NCBI Taxonomy" id="8319"/>
    <lineage>
        <taxon>Eukaryota</taxon>
        <taxon>Metazoa</taxon>
        <taxon>Chordata</taxon>
        <taxon>Craniata</taxon>
        <taxon>Vertebrata</taxon>
        <taxon>Euteleostomi</taxon>
        <taxon>Amphibia</taxon>
        <taxon>Batrachia</taxon>
        <taxon>Caudata</taxon>
        <taxon>Salamandroidea</taxon>
        <taxon>Salamandridae</taxon>
        <taxon>Pleurodelinae</taxon>
        <taxon>Pleurodeles</taxon>
    </lineage>
</organism>
<protein>
    <submittedName>
        <fullName evidence="2">Uncharacterized protein</fullName>
    </submittedName>
</protein>
<feature type="non-terminal residue" evidence="2">
    <location>
        <position position="49"/>
    </location>
</feature>
<dbReference type="EMBL" id="JANPWB010000009">
    <property type="protein sequence ID" value="KAJ1150331.1"/>
    <property type="molecule type" value="Genomic_DNA"/>
</dbReference>
<dbReference type="AlphaFoldDB" id="A0AAV7RD05"/>
<dbReference type="Proteomes" id="UP001066276">
    <property type="component" value="Chromosome 5"/>
</dbReference>
<feature type="non-terminal residue" evidence="2">
    <location>
        <position position="1"/>
    </location>
</feature>
<evidence type="ECO:0000256" key="1">
    <source>
        <dbReference type="SAM" id="MobiDB-lite"/>
    </source>
</evidence>
<accession>A0AAV7RD05</accession>
<reference evidence="2" key="1">
    <citation type="journal article" date="2022" name="bioRxiv">
        <title>Sequencing and chromosome-scale assembly of the giantPleurodeles waltlgenome.</title>
        <authorList>
            <person name="Brown T."/>
            <person name="Elewa A."/>
            <person name="Iarovenko S."/>
            <person name="Subramanian E."/>
            <person name="Araus A.J."/>
            <person name="Petzold A."/>
            <person name="Susuki M."/>
            <person name="Suzuki K.-i.T."/>
            <person name="Hayashi T."/>
            <person name="Toyoda A."/>
            <person name="Oliveira C."/>
            <person name="Osipova E."/>
            <person name="Leigh N.D."/>
            <person name="Simon A."/>
            <person name="Yun M.H."/>
        </authorList>
    </citation>
    <scope>NUCLEOTIDE SEQUENCE</scope>
    <source>
        <strain evidence="2">20211129_DDA</strain>
        <tissue evidence="2">Liver</tissue>
    </source>
</reference>
<proteinExistence type="predicted"/>
<name>A0AAV7RD05_PLEWA</name>
<evidence type="ECO:0000313" key="2">
    <source>
        <dbReference type="EMBL" id="KAJ1150331.1"/>
    </source>
</evidence>
<gene>
    <name evidence="2" type="ORF">NDU88_003125</name>
</gene>
<comment type="caution">
    <text evidence="2">The sequence shown here is derived from an EMBL/GenBank/DDBJ whole genome shotgun (WGS) entry which is preliminary data.</text>
</comment>